<sequence>MLNVLRHVPRNLVSKDLVRTESVASQSAERDTRQCGSVDGVPASVPSAAVRVYCSVVPQCGRLTAPSGGLSSPID</sequence>
<proteinExistence type="predicted"/>
<reference evidence="2 3" key="1">
    <citation type="journal article" date="2023" name="Sci. Data">
        <title>Genome assembly of the Korean intertidal mud-creeper Batillaria attramentaria.</title>
        <authorList>
            <person name="Patra A.K."/>
            <person name="Ho P.T."/>
            <person name="Jun S."/>
            <person name="Lee S.J."/>
            <person name="Kim Y."/>
            <person name="Won Y.J."/>
        </authorList>
    </citation>
    <scope>NUCLEOTIDE SEQUENCE [LARGE SCALE GENOMIC DNA]</scope>
    <source>
        <strain evidence="2">Wonlab-2016</strain>
    </source>
</reference>
<dbReference type="AlphaFoldDB" id="A0ABD0LTR4"/>
<feature type="region of interest" description="Disordered" evidence="1">
    <location>
        <begin position="20"/>
        <end position="39"/>
    </location>
</feature>
<gene>
    <name evidence="2" type="ORF">BaRGS_00005625</name>
</gene>
<accession>A0ABD0LTR4</accession>
<evidence type="ECO:0000256" key="1">
    <source>
        <dbReference type="SAM" id="MobiDB-lite"/>
    </source>
</evidence>
<dbReference type="EMBL" id="JACVVK020000022">
    <property type="protein sequence ID" value="KAK7502999.1"/>
    <property type="molecule type" value="Genomic_DNA"/>
</dbReference>
<evidence type="ECO:0000313" key="3">
    <source>
        <dbReference type="Proteomes" id="UP001519460"/>
    </source>
</evidence>
<name>A0ABD0LTR4_9CAEN</name>
<keyword evidence="3" id="KW-1185">Reference proteome</keyword>
<comment type="caution">
    <text evidence="2">The sequence shown here is derived from an EMBL/GenBank/DDBJ whole genome shotgun (WGS) entry which is preliminary data.</text>
</comment>
<evidence type="ECO:0000313" key="2">
    <source>
        <dbReference type="EMBL" id="KAK7502999.1"/>
    </source>
</evidence>
<organism evidence="2 3">
    <name type="scientific">Batillaria attramentaria</name>
    <dbReference type="NCBI Taxonomy" id="370345"/>
    <lineage>
        <taxon>Eukaryota</taxon>
        <taxon>Metazoa</taxon>
        <taxon>Spiralia</taxon>
        <taxon>Lophotrochozoa</taxon>
        <taxon>Mollusca</taxon>
        <taxon>Gastropoda</taxon>
        <taxon>Caenogastropoda</taxon>
        <taxon>Sorbeoconcha</taxon>
        <taxon>Cerithioidea</taxon>
        <taxon>Batillariidae</taxon>
        <taxon>Batillaria</taxon>
    </lineage>
</organism>
<dbReference type="Proteomes" id="UP001519460">
    <property type="component" value="Unassembled WGS sequence"/>
</dbReference>
<protein>
    <submittedName>
        <fullName evidence="2">Uncharacterized protein</fullName>
    </submittedName>
</protein>